<dbReference type="Pfam" id="PF00004">
    <property type="entry name" value="AAA"/>
    <property type="match status" value="1"/>
</dbReference>
<organism evidence="3 4">
    <name type="scientific">Tuber borchii</name>
    <name type="common">White truffle</name>
    <dbReference type="NCBI Taxonomy" id="42251"/>
    <lineage>
        <taxon>Eukaryota</taxon>
        <taxon>Fungi</taxon>
        <taxon>Dikarya</taxon>
        <taxon>Ascomycota</taxon>
        <taxon>Pezizomycotina</taxon>
        <taxon>Pezizomycetes</taxon>
        <taxon>Pezizales</taxon>
        <taxon>Tuberaceae</taxon>
        <taxon>Tuber</taxon>
    </lineage>
</organism>
<dbReference type="Gene3D" id="3.40.50.300">
    <property type="entry name" value="P-loop containing nucleotide triphosphate hydrolases"/>
    <property type="match status" value="1"/>
</dbReference>
<evidence type="ECO:0000256" key="1">
    <source>
        <dbReference type="SAM" id="MobiDB-lite"/>
    </source>
</evidence>
<comment type="caution">
    <text evidence="3">The sequence shown here is derived from an EMBL/GenBank/DDBJ whole genome shotgun (WGS) entry which is preliminary data.</text>
</comment>
<dbReference type="InterPro" id="IPR027417">
    <property type="entry name" value="P-loop_NTPase"/>
</dbReference>
<evidence type="ECO:0000313" key="4">
    <source>
        <dbReference type="Proteomes" id="UP000244722"/>
    </source>
</evidence>
<dbReference type="GO" id="GO:0042254">
    <property type="term" value="P:ribosome biogenesis"/>
    <property type="evidence" value="ECO:0007669"/>
    <property type="project" value="TreeGrafter"/>
</dbReference>
<reference evidence="3 4" key="1">
    <citation type="submission" date="2017-04" db="EMBL/GenBank/DDBJ databases">
        <title>Draft genome sequence of Tuber borchii Vittad., a whitish edible truffle.</title>
        <authorList>
            <consortium name="DOE Joint Genome Institute"/>
            <person name="Murat C."/>
            <person name="Kuo A."/>
            <person name="Barry K.W."/>
            <person name="Clum A."/>
            <person name="Dockter R.B."/>
            <person name="Fauchery L."/>
            <person name="Iotti M."/>
            <person name="Kohler A."/>
            <person name="Labutti K."/>
            <person name="Lindquist E.A."/>
            <person name="Lipzen A."/>
            <person name="Ohm R.A."/>
            <person name="Wang M."/>
            <person name="Grigoriev I.V."/>
            <person name="Zambonelli A."/>
            <person name="Martin F.M."/>
        </authorList>
    </citation>
    <scope>NUCLEOTIDE SEQUENCE [LARGE SCALE GENOMIC DNA]</scope>
    <source>
        <strain evidence="3 4">Tbo3840</strain>
    </source>
</reference>
<gene>
    <name evidence="3" type="ORF">B9Z19DRAFT_820904</name>
</gene>
<evidence type="ECO:0000259" key="2">
    <source>
        <dbReference type="SMART" id="SM00382"/>
    </source>
</evidence>
<dbReference type="STRING" id="42251.A0A2T7A774"/>
<feature type="compositionally biased region" description="Polar residues" evidence="1">
    <location>
        <begin position="8"/>
        <end position="18"/>
    </location>
</feature>
<sequence length="497" mass="55982">MHRFFFSREQQLAPTTAEPSSSLPCASLPSTSYSVSSDSPPPLAGSYMHDYLLVEESKSDKHHRDKSGSPANSYTRQFSAQTVSTDLVLRAAIEAQHPHQKLTVCRDYSCDIFGYASSTGKITLTPSISKSDPILSKLTFQPSSRRANGPGSIEHSIDFAKFMLCKDGKEYVYYFATWPEGYTVVRAHYFLHSEKEKMDIEDIVLQVCAYTMELHQEILVLNNGVWSKDHALWKSVQKADWKDVILDEAMKHRLRSDVENFFNSRDVYKHLGVPWKRGIIFYGPPGNGKTISVKALMKSISYPSLYVKSFRTYMGDEYGVAAAFDKARAFAPCLLILEDLDSLINPMNRSFFLNELDGIAENDGILVLGTTNHLEMLDPGIVNRPSRFDRKYVFPMPNVEERKMYCNYWQAKLKGNDKIEFGDGLVERIAEWTSDFSFAYLKEAFVSTLLIIAAMGRGGGGGDGDRGDGDEDGDKPGLFERIIKEQIDSLRREMGNG</sequence>
<dbReference type="PANTHER" id="PTHR23077:SF132">
    <property type="entry name" value="ATP-DEPENDENT ZN PROTEASE"/>
    <property type="match status" value="1"/>
</dbReference>
<evidence type="ECO:0000313" key="3">
    <source>
        <dbReference type="EMBL" id="PUU83572.1"/>
    </source>
</evidence>
<dbReference type="OrthoDB" id="2115716at2759"/>
<feature type="region of interest" description="Disordered" evidence="1">
    <location>
        <begin position="1"/>
        <end position="24"/>
    </location>
</feature>
<dbReference type="PANTHER" id="PTHR23077">
    <property type="entry name" value="AAA-FAMILY ATPASE"/>
    <property type="match status" value="1"/>
</dbReference>
<dbReference type="EMBL" id="NESQ01000009">
    <property type="protein sequence ID" value="PUU83572.1"/>
    <property type="molecule type" value="Genomic_DNA"/>
</dbReference>
<keyword evidence="3" id="KW-0378">Hydrolase</keyword>
<dbReference type="GO" id="GO:0016887">
    <property type="term" value="F:ATP hydrolysis activity"/>
    <property type="evidence" value="ECO:0007669"/>
    <property type="project" value="InterPro"/>
</dbReference>
<protein>
    <submittedName>
        <fullName evidence="3">P-loop containing nucleoside triphosphate hydrolase protein</fullName>
    </submittedName>
</protein>
<feature type="domain" description="AAA+ ATPase" evidence="2">
    <location>
        <begin position="275"/>
        <end position="398"/>
    </location>
</feature>
<dbReference type="CDD" id="cd19481">
    <property type="entry name" value="RecA-like_protease"/>
    <property type="match status" value="1"/>
</dbReference>
<dbReference type="InterPro" id="IPR003593">
    <property type="entry name" value="AAA+_ATPase"/>
</dbReference>
<keyword evidence="4" id="KW-1185">Reference proteome</keyword>
<dbReference type="GO" id="GO:0005524">
    <property type="term" value="F:ATP binding"/>
    <property type="evidence" value="ECO:0007669"/>
    <property type="project" value="InterPro"/>
</dbReference>
<dbReference type="SMART" id="SM00382">
    <property type="entry name" value="AAA"/>
    <property type="match status" value="1"/>
</dbReference>
<proteinExistence type="predicted"/>
<dbReference type="GO" id="GO:1990275">
    <property type="term" value="F:preribosome binding"/>
    <property type="evidence" value="ECO:0007669"/>
    <property type="project" value="TreeGrafter"/>
</dbReference>
<dbReference type="SUPFAM" id="SSF52540">
    <property type="entry name" value="P-loop containing nucleoside triphosphate hydrolases"/>
    <property type="match status" value="1"/>
</dbReference>
<dbReference type="InterPro" id="IPR003959">
    <property type="entry name" value="ATPase_AAA_core"/>
</dbReference>
<dbReference type="AlphaFoldDB" id="A0A2T7A774"/>
<accession>A0A2T7A774</accession>
<dbReference type="InterPro" id="IPR050168">
    <property type="entry name" value="AAA_ATPase_domain"/>
</dbReference>
<dbReference type="Proteomes" id="UP000244722">
    <property type="component" value="Unassembled WGS sequence"/>
</dbReference>
<name>A0A2T7A774_TUBBO</name>
<feature type="region of interest" description="Disordered" evidence="1">
    <location>
        <begin position="459"/>
        <end position="478"/>
    </location>
</feature>
<dbReference type="GO" id="GO:0005634">
    <property type="term" value="C:nucleus"/>
    <property type="evidence" value="ECO:0007669"/>
    <property type="project" value="TreeGrafter"/>
</dbReference>
<dbReference type="GO" id="GO:0003723">
    <property type="term" value="F:RNA binding"/>
    <property type="evidence" value="ECO:0007669"/>
    <property type="project" value="TreeGrafter"/>
</dbReference>